<proteinExistence type="predicted"/>
<name>A0A432X9U1_9GAMM</name>
<keyword evidence="1" id="KW-0472">Membrane</keyword>
<gene>
    <name evidence="3" type="ORF">CWE15_02590</name>
</gene>
<evidence type="ECO:0000313" key="4">
    <source>
        <dbReference type="Proteomes" id="UP000286976"/>
    </source>
</evidence>
<dbReference type="OrthoDB" id="236686at2"/>
<comment type="caution">
    <text evidence="3">The sequence shown here is derived from an EMBL/GenBank/DDBJ whole genome shotgun (WGS) entry which is preliminary data.</text>
</comment>
<dbReference type="EMBL" id="PIPQ01000001">
    <property type="protein sequence ID" value="RUO44080.1"/>
    <property type="molecule type" value="Genomic_DNA"/>
</dbReference>
<reference evidence="3 4" key="1">
    <citation type="journal article" date="2011" name="Front. Microbiol.">
        <title>Genomic signatures of strain selection and enhancement in Bacillus atrophaeus var. globigii, a historical biowarfare simulant.</title>
        <authorList>
            <person name="Gibbons H.S."/>
            <person name="Broomall S.M."/>
            <person name="McNew L.A."/>
            <person name="Daligault H."/>
            <person name="Chapman C."/>
            <person name="Bruce D."/>
            <person name="Karavis M."/>
            <person name="Krepps M."/>
            <person name="McGregor P.A."/>
            <person name="Hong C."/>
            <person name="Park K.H."/>
            <person name="Akmal A."/>
            <person name="Feldman A."/>
            <person name="Lin J.S."/>
            <person name="Chang W.E."/>
            <person name="Higgs B.W."/>
            <person name="Demirev P."/>
            <person name="Lindquist J."/>
            <person name="Liem A."/>
            <person name="Fochler E."/>
            <person name="Read T.D."/>
            <person name="Tapia R."/>
            <person name="Johnson S."/>
            <person name="Bishop-Lilly K.A."/>
            <person name="Detter C."/>
            <person name="Han C."/>
            <person name="Sozhamannan S."/>
            <person name="Rosenzweig C.N."/>
            <person name="Skowronski E.W."/>
        </authorList>
    </citation>
    <scope>NUCLEOTIDE SEQUENCE [LARGE SCALE GENOMIC DNA]</scope>
    <source>
        <strain evidence="3 4">AIT1</strain>
    </source>
</reference>
<dbReference type="Pfam" id="PF11893">
    <property type="entry name" value="DUF3413"/>
    <property type="match status" value="1"/>
</dbReference>
<accession>A0A432X9U1</accession>
<dbReference type="PIRSF" id="PIRSF004950">
    <property type="entry name" value="Mmb_sulf_HI0842"/>
    <property type="match status" value="1"/>
</dbReference>
<organism evidence="3 4">
    <name type="scientific">Aliidiomarina taiwanensis</name>
    <dbReference type="NCBI Taxonomy" id="946228"/>
    <lineage>
        <taxon>Bacteria</taxon>
        <taxon>Pseudomonadati</taxon>
        <taxon>Pseudomonadota</taxon>
        <taxon>Gammaproteobacteria</taxon>
        <taxon>Alteromonadales</taxon>
        <taxon>Idiomarinaceae</taxon>
        <taxon>Aliidiomarina</taxon>
    </lineage>
</organism>
<feature type="transmembrane region" description="Helical" evidence="1">
    <location>
        <begin position="128"/>
        <end position="153"/>
    </location>
</feature>
<sequence length="543" mass="60805">MKSHQHRERIARSISWGHWFTFANIFLALLIGSIYFLSANTTGSPLALFYTVVSWLGHFAFLPFAFFIVLLFPFCLALPYSRILRAIGAIVGSFAIFALLLDAVFFHYYQFHLNSYALAQLATDAEKWLSGGSFVLLIGLILSFLSIFAIQLLLTNVTWKKLDSLRNMRSLRIFPAIFISAFFISHSIHIWADANLFRPITQQDDLFPLSYPTTAKSLMSRHGWIDISNINKHTNALEQSPQTDLRYPVSPLLCARQSHAEPTLVVAFDKLDQEQVAHIQSALPQLALYSGHFIGHPQTEAGFFQLSYGVSDLYQTSINQQRRIPVFAQTLQELDYPVVWQRSANLDSTLLPTALQGQIAAVDSPLSPHLSMRVVFASTQDFNYVMARVQEFIQRQPKGRVYLTAVTPSTAPTTQRQAQLPITARLSVPLLTRNVTIYPERQLASLHDIVPTAVSRYMSCVDKSTSYSNGQHLNSPVSGYPRATSIAPNIYLFEPLKTSVLTATGDVVVFDNQGAELAGQQPTASALIQGLNELQRFTEAQRK</sequence>
<feature type="transmembrane region" description="Helical" evidence="1">
    <location>
        <begin position="87"/>
        <end position="108"/>
    </location>
</feature>
<feature type="transmembrane region" description="Helical" evidence="1">
    <location>
        <begin position="173"/>
        <end position="192"/>
    </location>
</feature>
<evidence type="ECO:0000313" key="3">
    <source>
        <dbReference type="EMBL" id="RUO44080.1"/>
    </source>
</evidence>
<keyword evidence="1" id="KW-0812">Transmembrane</keyword>
<feature type="transmembrane region" description="Helical" evidence="1">
    <location>
        <begin position="58"/>
        <end position="80"/>
    </location>
</feature>
<keyword evidence="1" id="KW-1133">Transmembrane helix</keyword>
<dbReference type="AlphaFoldDB" id="A0A432X9U1"/>
<keyword evidence="4" id="KW-1185">Reference proteome</keyword>
<evidence type="ECO:0000259" key="2">
    <source>
        <dbReference type="Pfam" id="PF11893"/>
    </source>
</evidence>
<feature type="transmembrane region" description="Helical" evidence="1">
    <location>
        <begin position="20"/>
        <end position="38"/>
    </location>
</feature>
<dbReference type="Proteomes" id="UP000286976">
    <property type="component" value="Unassembled WGS sequence"/>
</dbReference>
<evidence type="ECO:0000256" key="1">
    <source>
        <dbReference type="SAM" id="Phobius"/>
    </source>
</evidence>
<dbReference type="InterPro" id="IPR012159">
    <property type="entry name" value="YejM-like"/>
</dbReference>
<dbReference type="InterPro" id="IPR024588">
    <property type="entry name" value="YejM_N"/>
</dbReference>
<feature type="domain" description="Inner membrane protein YejM N-terminal" evidence="2">
    <location>
        <begin position="5"/>
        <end position="254"/>
    </location>
</feature>
<protein>
    <submittedName>
        <fullName evidence="3">Alkaline phosphatase</fullName>
    </submittedName>
</protein>
<dbReference type="RefSeq" id="WP_126756478.1">
    <property type="nucleotide sequence ID" value="NZ_PIPQ01000001.1"/>
</dbReference>